<keyword evidence="3" id="KW-1185">Reference proteome</keyword>
<gene>
    <name evidence="2" type="ORF">LVIROSA_LOCUS22124</name>
</gene>
<dbReference type="EMBL" id="CAKMRJ010004445">
    <property type="protein sequence ID" value="CAH1435706.1"/>
    <property type="molecule type" value="Genomic_DNA"/>
</dbReference>
<organism evidence="2 3">
    <name type="scientific">Lactuca virosa</name>
    <dbReference type="NCBI Taxonomy" id="75947"/>
    <lineage>
        <taxon>Eukaryota</taxon>
        <taxon>Viridiplantae</taxon>
        <taxon>Streptophyta</taxon>
        <taxon>Embryophyta</taxon>
        <taxon>Tracheophyta</taxon>
        <taxon>Spermatophyta</taxon>
        <taxon>Magnoliopsida</taxon>
        <taxon>eudicotyledons</taxon>
        <taxon>Gunneridae</taxon>
        <taxon>Pentapetalae</taxon>
        <taxon>asterids</taxon>
        <taxon>campanulids</taxon>
        <taxon>Asterales</taxon>
        <taxon>Asteraceae</taxon>
        <taxon>Cichorioideae</taxon>
        <taxon>Cichorieae</taxon>
        <taxon>Lactucinae</taxon>
        <taxon>Lactuca</taxon>
    </lineage>
</organism>
<feature type="region of interest" description="Disordered" evidence="1">
    <location>
        <begin position="1"/>
        <end position="35"/>
    </location>
</feature>
<dbReference type="Proteomes" id="UP001157418">
    <property type="component" value="Unassembled WGS sequence"/>
</dbReference>
<sequence length="92" mass="10729">MISVSISIPRQEREAVEEKQTRNHNHQLGVNDEEKNKHLLKSGQLGMCNASYCTSCPISCYYERPLTSRVSQRMMMFNVEVQRRGNGKSYRY</sequence>
<proteinExistence type="predicted"/>
<evidence type="ECO:0000256" key="1">
    <source>
        <dbReference type="SAM" id="MobiDB-lite"/>
    </source>
</evidence>
<dbReference type="AlphaFoldDB" id="A0AAU9NBI2"/>
<evidence type="ECO:0000313" key="3">
    <source>
        <dbReference type="Proteomes" id="UP001157418"/>
    </source>
</evidence>
<name>A0AAU9NBI2_9ASTR</name>
<evidence type="ECO:0000313" key="2">
    <source>
        <dbReference type="EMBL" id="CAH1435706.1"/>
    </source>
</evidence>
<feature type="compositionally biased region" description="Basic and acidic residues" evidence="1">
    <location>
        <begin position="10"/>
        <end position="21"/>
    </location>
</feature>
<comment type="caution">
    <text evidence="2">The sequence shown here is derived from an EMBL/GenBank/DDBJ whole genome shotgun (WGS) entry which is preliminary data.</text>
</comment>
<accession>A0AAU9NBI2</accession>
<protein>
    <submittedName>
        <fullName evidence="2">Uncharacterized protein</fullName>
    </submittedName>
</protein>
<reference evidence="2 3" key="1">
    <citation type="submission" date="2022-01" db="EMBL/GenBank/DDBJ databases">
        <authorList>
            <person name="Xiong W."/>
            <person name="Schranz E."/>
        </authorList>
    </citation>
    <scope>NUCLEOTIDE SEQUENCE [LARGE SCALE GENOMIC DNA]</scope>
</reference>